<keyword evidence="11 18" id="KW-0249">Electron transport</keyword>
<keyword evidence="10 18" id="KW-1278">Translocase</keyword>
<comment type="similarity">
    <text evidence="3 18">Belongs to the complex I subunit 2 family.</text>
</comment>
<keyword evidence="8 18" id="KW-0812">Transmembrane</keyword>
<evidence type="ECO:0000313" key="20">
    <source>
        <dbReference type="EMBL" id="QIV24536.1"/>
    </source>
</evidence>
<dbReference type="GO" id="GO:0005743">
    <property type="term" value="C:mitochondrial inner membrane"/>
    <property type="evidence" value="ECO:0007669"/>
    <property type="project" value="UniProtKB-SubCell"/>
</dbReference>
<comment type="catalytic activity">
    <reaction evidence="17 18">
        <text>a ubiquinone + NADH + 5 H(+)(in) = a ubiquinol + NAD(+) + 4 H(+)(out)</text>
        <dbReference type="Rhea" id="RHEA:29091"/>
        <dbReference type="Rhea" id="RHEA-COMP:9565"/>
        <dbReference type="Rhea" id="RHEA-COMP:9566"/>
        <dbReference type="ChEBI" id="CHEBI:15378"/>
        <dbReference type="ChEBI" id="CHEBI:16389"/>
        <dbReference type="ChEBI" id="CHEBI:17976"/>
        <dbReference type="ChEBI" id="CHEBI:57540"/>
        <dbReference type="ChEBI" id="CHEBI:57945"/>
        <dbReference type="EC" id="7.1.1.2"/>
    </reaction>
</comment>
<feature type="transmembrane region" description="Helical" evidence="18">
    <location>
        <begin position="234"/>
        <end position="253"/>
    </location>
</feature>
<organism evidence="20">
    <name type="scientific">Olethrius laevipennis</name>
    <dbReference type="NCBI Taxonomy" id="2547836"/>
    <lineage>
        <taxon>Eukaryota</taxon>
        <taxon>Metazoa</taxon>
        <taxon>Ecdysozoa</taxon>
        <taxon>Arthropoda</taxon>
        <taxon>Hexapoda</taxon>
        <taxon>Insecta</taxon>
        <taxon>Pterygota</taxon>
        <taxon>Neoptera</taxon>
        <taxon>Endopterygota</taxon>
        <taxon>Coleoptera</taxon>
        <taxon>Polyphaga</taxon>
        <taxon>Cucujiformia</taxon>
        <taxon>Chrysomeloidea</taxon>
        <taxon>Cerambycidae</taxon>
        <taxon>Prioninae</taxon>
        <taxon>Remphanini</taxon>
        <taxon>Olethrius</taxon>
    </lineage>
</organism>
<evidence type="ECO:0000256" key="12">
    <source>
        <dbReference type="ARBA" id="ARBA00022989"/>
    </source>
</evidence>
<keyword evidence="7 18" id="KW-0679">Respiratory chain</keyword>
<feature type="transmembrane region" description="Helical" evidence="18">
    <location>
        <begin position="265"/>
        <end position="291"/>
    </location>
</feature>
<evidence type="ECO:0000256" key="5">
    <source>
        <dbReference type="ARBA" id="ARBA00021008"/>
    </source>
</evidence>
<evidence type="ECO:0000256" key="11">
    <source>
        <dbReference type="ARBA" id="ARBA00022982"/>
    </source>
</evidence>
<protein>
    <recommendedName>
        <fullName evidence="5 18">NADH-ubiquinone oxidoreductase chain 2</fullName>
        <ecNumber evidence="4 18">7.1.1.2</ecNumber>
    </recommendedName>
</protein>
<feature type="transmembrane region" description="Helical" evidence="18">
    <location>
        <begin position="196"/>
        <end position="222"/>
    </location>
</feature>
<dbReference type="GO" id="GO:0008137">
    <property type="term" value="F:NADH dehydrogenase (ubiquinone) activity"/>
    <property type="evidence" value="ECO:0007669"/>
    <property type="project" value="UniProtKB-EC"/>
</dbReference>
<reference evidence="20" key="1">
    <citation type="journal article" date="2020" name="Syst. Entomol.">
        <title>Museomics reveals extensive cryptic diversity of Australian prionine longhorn beetles with implications for their classification and conservation.</title>
        <authorList>
            <person name="Jin M."/>
            <person name="Zwick A."/>
            <person name="Slipinski A."/>
            <person name="Keyzer R."/>
            <person name="Pang H."/>
        </authorList>
    </citation>
    <scope>NUCLEOTIDE SEQUENCE</scope>
</reference>
<evidence type="ECO:0000259" key="19">
    <source>
        <dbReference type="Pfam" id="PF00361"/>
    </source>
</evidence>
<keyword evidence="9 18" id="KW-0999">Mitochondrion inner membrane</keyword>
<keyword evidence="13 18" id="KW-0520">NAD</keyword>
<keyword evidence="14 18" id="KW-0830">Ubiquinone</keyword>
<evidence type="ECO:0000256" key="17">
    <source>
        <dbReference type="ARBA" id="ARBA00049551"/>
    </source>
</evidence>
<gene>
    <name evidence="20" type="primary">ND2</name>
</gene>
<dbReference type="GO" id="GO:0006120">
    <property type="term" value="P:mitochondrial electron transport, NADH to ubiquinone"/>
    <property type="evidence" value="ECO:0007669"/>
    <property type="project" value="InterPro"/>
</dbReference>
<evidence type="ECO:0000256" key="15">
    <source>
        <dbReference type="ARBA" id="ARBA00023128"/>
    </source>
</evidence>
<evidence type="ECO:0000256" key="4">
    <source>
        <dbReference type="ARBA" id="ARBA00012944"/>
    </source>
</evidence>
<feature type="transmembrane region" description="Helical" evidence="18">
    <location>
        <begin position="145"/>
        <end position="166"/>
    </location>
</feature>
<evidence type="ECO:0000256" key="7">
    <source>
        <dbReference type="ARBA" id="ARBA00022660"/>
    </source>
</evidence>
<keyword evidence="15 18" id="KW-0496">Mitochondrion</keyword>
<dbReference type="PANTHER" id="PTHR46552">
    <property type="entry name" value="NADH-UBIQUINONE OXIDOREDUCTASE CHAIN 2"/>
    <property type="match status" value="1"/>
</dbReference>
<evidence type="ECO:0000256" key="13">
    <source>
        <dbReference type="ARBA" id="ARBA00023027"/>
    </source>
</evidence>
<evidence type="ECO:0000256" key="2">
    <source>
        <dbReference type="ARBA" id="ARBA00004448"/>
    </source>
</evidence>
<evidence type="ECO:0000256" key="18">
    <source>
        <dbReference type="RuleBase" id="RU003403"/>
    </source>
</evidence>
<feature type="transmembrane region" description="Helical" evidence="18">
    <location>
        <begin position="12"/>
        <end position="38"/>
    </location>
</feature>
<dbReference type="Pfam" id="PF00361">
    <property type="entry name" value="Proton_antipo_M"/>
    <property type="match status" value="1"/>
</dbReference>
<evidence type="ECO:0000256" key="1">
    <source>
        <dbReference type="ARBA" id="ARBA00003257"/>
    </source>
</evidence>
<keyword evidence="6" id="KW-0813">Transport</keyword>
<name>A0A6H0N1I2_9CUCU</name>
<dbReference type="EC" id="7.1.1.2" evidence="4 18"/>
<evidence type="ECO:0000256" key="16">
    <source>
        <dbReference type="ARBA" id="ARBA00023136"/>
    </source>
</evidence>
<feature type="transmembrane region" description="Helical" evidence="18">
    <location>
        <begin position="89"/>
        <end position="112"/>
    </location>
</feature>
<evidence type="ECO:0000256" key="9">
    <source>
        <dbReference type="ARBA" id="ARBA00022792"/>
    </source>
</evidence>
<evidence type="ECO:0000256" key="10">
    <source>
        <dbReference type="ARBA" id="ARBA00022967"/>
    </source>
</evidence>
<feature type="transmembrane region" description="Helical" evidence="18">
    <location>
        <begin position="58"/>
        <end position="77"/>
    </location>
</feature>
<evidence type="ECO:0000256" key="8">
    <source>
        <dbReference type="ARBA" id="ARBA00022692"/>
    </source>
</evidence>
<dbReference type="PRINTS" id="PR01436">
    <property type="entry name" value="NADHDHGNASE2"/>
</dbReference>
<geneLocation type="mitochondrion" evidence="20"/>
<comment type="function">
    <text evidence="1">Core subunit of the mitochondrial membrane respiratory chain NADH dehydrogenase (Complex I) that is believed to belong to the minimal assembly required for catalysis. Complex I functions in the transfer of electrons from NADH to the respiratory chain. The immediate electron acceptor for the enzyme is believed to be ubiquinone.</text>
</comment>
<accession>A0A6H0N1I2</accession>
<dbReference type="InterPro" id="IPR050175">
    <property type="entry name" value="Complex_I_Subunit_2"/>
</dbReference>
<feature type="domain" description="NADH:quinone oxidoreductase/Mrp antiporter transmembrane" evidence="19">
    <location>
        <begin position="22"/>
        <end position="284"/>
    </location>
</feature>
<evidence type="ECO:0000256" key="3">
    <source>
        <dbReference type="ARBA" id="ARBA00007012"/>
    </source>
</evidence>
<dbReference type="InterPro" id="IPR001750">
    <property type="entry name" value="ND/Mrp_TM"/>
</dbReference>
<sequence>MKFYKIMFSTTLILGTLIAVSSYSWLSMWIGLEINLLSLIPLLSDPNNSYPSESALKYFITQALASTIFLFSIVTSLNFDEIFSLDLNYYLMLTTNSAILTKMGAAPFHAWFPEVLEGLDWVNALIMLTWQKLAPMVILMYNMKMTLFLSSIIVSSAVIGGVLGLNQVSLRKIMAYSSINHIGWMIGSMMNSQTIWMIYFLTYSIITINIVVIFLSINSFYLKQLFNSMNENKLIKFFFNLNFLSLGGLPPFLGFFPKWLTINNLVINNFLVLSVLLILSTLITLFFYLRITFSTIVLNSSEPILPKTRAKMFFITISNFLALAGLVTCTLIPWIH</sequence>
<feature type="transmembrane region" description="Helical" evidence="18">
    <location>
        <begin position="312"/>
        <end position="335"/>
    </location>
</feature>
<dbReference type="AlphaFoldDB" id="A0A6H0N1I2"/>
<proteinExistence type="inferred from homology"/>
<dbReference type="EMBL" id="MK614533">
    <property type="protein sequence ID" value="QIV24536.1"/>
    <property type="molecule type" value="Genomic_DNA"/>
</dbReference>
<evidence type="ECO:0000256" key="14">
    <source>
        <dbReference type="ARBA" id="ARBA00023075"/>
    </source>
</evidence>
<evidence type="ECO:0000256" key="6">
    <source>
        <dbReference type="ARBA" id="ARBA00022448"/>
    </source>
</evidence>
<dbReference type="InterPro" id="IPR003917">
    <property type="entry name" value="NADH_UbQ_OxRdtase_chain2"/>
</dbReference>
<comment type="subcellular location">
    <subcellularLocation>
        <location evidence="2 18">Mitochondrion inner membrane</location>
        <topology evidence="2 18">Multi-pass membrane protein</topology>
    </subcellularLocation>
</comment>
<comment type="function">
    <text evidence="18">Core subunit of the mitochondrial membrane respiratory chain NADH dehydrogenase (Complex I) which catalyzes electron transfer from NADH through the respiratory chain, using ubiquinone as an electron acceptor. Essential for the catalytic activity and assembly of complex I.</text>
</comment>
<keyword evidence="12 18" id="KW-1133">Transmembrane helix</keyword>
<keyword evidence="16 18" id="KW-0472">Membrane</keyword>
<dbReference type="PANTHER" id="PTHR46552:SF1">
    <property type="entry name" value="NADH-UBIQUINONE OXIDOREDUCTASE CHAIN 2"/>
    <property type="match status" value="1"/>
</dbReference>